<dbReference type="KEGG" id="psyt:DSAG12_01700"/>
<protein>
    <submittedName>
        <fullName evidence="3">V-type ATPase subunit</fullName>
    </submittedName>
</protein>
<gene>
    <name evidence="3" type="ORF">DSAG12_01700</name>
</gene>
<dbReference type="InterPro" id="IPR002843">
    <property type="entry name" value="ATPase_V0-cplx_csu/dsu"/>
</dbReference>
<dbReference type="GO" id="GO:0046961">
    <property type="term" value="F:proton-transporting ATPase activity, rotational mechanism"/>
    <property type="evidence" value="ECO:0007669"/>
    <property type="project" value="InterPro"/>
</dbReference>
<organism evidence="3 4">
    <name type="scientific">Promethearchaeum syntrophicum</name>
    <dbReference type="NCBI Taxonomy" id="2594042"/>
    <lineage>
        <taxon>Archaea</taxon>
        <taxon>Promethearchaeati</taxon>
        <taxon>Promethearchaeota</taxon>
        <taxon>Promethearchaeia</taxon>
        <taxon>Promethearchaeales</taxon>
        <taxon>Promethearchaeaceae</taxon>
        <taxon>Promethearchaeum</taxon>
    </lineage>
</organism>
<evidence type="ECO:0000256" key="2">
    <source>
        <dbReference type="ARBA" id="ARBA00023065"/>
    </source>
</evidence>
<dbReference type="OrthoDB" id="4272at2157"/>
<sequence>MRVAVDEYSFVYVKLALLKSLLMTPEDTQKIKTFDNLDALGTFTKRFFPNFSPKEHNLIEFERSLWNIYFDIIEKIIVASPESIQIFLKSLLVRYEIWNIKQAIYGIIEKTPLDTILDQIYFKPGILLERDVFISNLIKAKNMKGIYTTIKNTPYDKIIKIGLQEFEKSGENFYFENELDKFNFTNMIEKIDYLPHREKKLIAPYINTQIDYYNLNLIYRTLYNGIPVESIKPYIIYQSYLFSTSQINQLCSSRSLEEFLSYLANFLKSEKEYDFLSELLEKPDPEIWVKLSTYFLNQFLMYFKEGIISDIQISSLALIFQIILLKEMEIKDIRAQVVKLSIL</sequence>
<reference evidence="3 4" key="1">
    <citation type="journal article" date="2020" name="Nature">
        <title>Isolation of an archaeon at the prokaryote-eukaryote interface.</title>
        <authorList>
            <person name="Imachi H."/>
            <person name="Nobu M.K."/>
            <person name="Nakahara N."/>
            <person name="Morono Y."/>
            <person name="Ogawara M."/>
            <person name="Takaki Y."/>
            <person name="Takano Y."/>
            <person name="Uematsu K."/>
            <person name="Ikuta T."/>
            <person name="Ito M."/>
            <person name="Matsui Y."/>
            <person name="Miyazaki M."/>
            <person name="Murata K."/>
            <person name="Saito Y."/>
            <person name="Sakai S."/>
            <person name="Song C."/>
            <person name="Tasumi E."/>
            <person name="Yamanaka Y."/>
            <person name="Yamaguchi T."/>
            <person name="Kamagata Y."/>
            <person name="Tamaki H."/>
            <person name="Takai K."/>
        </authorList>
    </citation>
    <scope>NUCLEOTIDE SEQUENCE [LARGE SCALE GENOMIC DNA]</scope>
    <source>
        <strain evidence="3 4">MK-D1</strain>
    </source>
</reference>
<dbReference type="InterPro" id="IPR036079">
    <property type="entry name" value="ATPase_csu/dsu_sf"/>
</dbReference>
<dbReference type="GeneID" id="41329693"/>
<accession>A0A5B9D9V3</accession>
<dbReference type="PANTHER" id="PTHR38682:SF1">
    <property type="entry name" value="V-TYPE ATP SYNTHASE SUBUNIT C"/>
    <property type="match status" value="1"/>
</dbReference>
<dbReference type="InterPro" id="IPR050873">
    <property type="entry name" value="V-ATPase_V0D/AC39_subunit"/>
</dbReference>
<dbReference type="Proteomes" id="UP000321408">
    <property type="component" value="Chromosome"/>
</dbReference>
<dbReference type="SUPFAM" id="SSF103486">
    <property type="entry name" value="V-type ATP synthase subunit C"/>
    <property type="match status" value="1"/>
</dbReference>
<dbReference type="AlphaFoldDB" id="A0A5B9D9V3"/>
<dbReference type="Gene3D" id="1.10.132.50">
    <property type="entry name" value="ATP synthase (C/AC39) subunit, domain 3"/>
    <property type="match status" value="2"/>
</dbReference>
<name>A0A5B9D9V3_9ARCH</name>
<keyword evidence="4" id="KW-1185">Reference proteome</keyword>
<evidence type="ECO:0000313" key="3">
    <source>
        <dbReference type="EMBL" id="QEE15873.1"/>
    </source>
</evidence>
<evidence type="ECO:0000256" key="1">
    <source>
        <dbReference type="ARBA" id="ARBA00022448"/>
    </source>
</evidence>
<dbReference type="RefSeq" id="WP_147662769.1">
    <property type="nucleotide sequence ID" value="NZ_CP042905.2"/>
</dbReference>
<dbReference type="InterPro" id="IPR044911">
    <property type="entry name" value="V-type_ATPase_csu/dsu_dom_3"/>
</dbReference>
<keyword evidence="1" id="KW-0813">Transport</keyword>
<dbReference type="EMBL" id="CP042905">
    <property type="protein sequence ID" value="QEE15873.1"/>
    <property type="molecule type" value="Genomic_DNA"/>
</dbReference>
<evidence type="ECO:0000313" key="4">
    <source>
        <dbReference type="Proteomes" id="UP000321408"/>
    </source>
</evidence>
<proteinExistence type="predicted"/>
<dbReference type="Pfam" id="PF01992">
    <property type="entry name" value="vATP-synt_AC39"/>
    <property type="match status" value="1"/>
</dbReference>
<dbReference type="PANTHER" id="PTHR38682">
    <property type="entry name" value="V-TYPE ATP SYNTHASE SUBUNIT C"/>
    <property type="match status" value="1"/>
</dbReference>
<reference evidence="3 4" key="2">
    <citation type="journal article" date="2024" name="Int. J. Syst. Evol. Microbiol.">
        <title>Promethearchaeum syntrophicum gen. nov., sp. nov., an anaerobic, obligately syntrophic archaeon, the first isolate of the lineage 'Asgard' archaea, and proposal of the new archaeal phylum Promethearchaeota phyl. nov. and kingdom Promethearchaeati regn. nov.</title>
        <authorList>
            <person name="Imachi H."/>
            <person name="Nobu M.K."/>
            <person name="Kato S."/>
            <person name="Takaki Y."/>
            <person name="Miyazaki M."/>
            <person name="Miyata M."/>
            <person name="Ogawara M."/>
            <person name="Saito Y."/>
            <person name="Sakai S."/>
            <person name="Tahara Y.O."/>
            <person name="Takano Y."/>
            <person name="Tasumi E."/>
            <person name="Uematsu K."/>
            <person name="Yoshimura T."/>
            <person name="Itoh T."/>
            <person name="Ohkuma M."/>
            <person name="Takai K."/>
        </authorList>
    </citation>
    <scope>NUCLEOTIDE SEQUENCE [LARGE SCALE GENOMIC DNA]</scope>
    <source>
        <strain evidence="3 4">MK-D1</strain>
    </source>
</reference>
<keyword evidence="2" id="KW-0406">Ion transport</keyword>